<keyword evidence="3" id="KW-1185">Reference proteome</keyword>
<gene>
    <name evidence="2" type="ORF">O0S08_19575</name>
</gene>
<evidence type="ECO:0008006" key="4">
    <source>
        <dbReference type="Google" id="ProtNLM"/>
    </source>
</evidence>
<dbReference type="PROSITE" id="PS51257">
    <property type="entry name" value="PROKAR_LIPOPROTEIN"/>
    <property type="match status" value="1"/>
</dbReference>
<dbReference type="RefSeq" id="WP_269040713.1">
    <property type="nucleotide sequence ID" value="NZ_CP114040.1"/>
</dbReference>
<evidence type="ECO:0000313" key="3">
    <source>
        <dbReference type="Proteomes" id="UP001164459"/>
    </source>
</evidence>
<accession>A0ABY7HGC6</accession>
<proteinExistence type="predicted"/>
<dbReference type="Proteomes" id="UP001164459">
    <property type="component" value="Chromosome"/>
</dbReference>
<feature type="compositionally biased region" description="Low complexity" evidence="1">
    <location>
        <begin position="24"/>
        <end position="74"/>
    </location>
</feature>
<sequence>MKAFHCLGGLLLALGCGGEKGDDSQTASGASTTADTSEAESTTSSGSATTSDTTSAASTSTASTTTTESSSGELPPLPEPDPAFCPLDWSGPTTIAGMAPFGAFSGSVSWFEWQFCSGYYPMVLVVEDPAEVHDAVMSEAPIARAIAFGLPTSGWEGSAMTGDFTPEVHAMVDGEWTDLNLSQGEVTLSVSVSVADTESPTDIPRLVGEFSLQGGQGAWDLAGSFDAAYCGPLNDFKVSNCN</sequence>
<name>A0ABY7HGC6_9BACT</name>
<protein>
    <recommendedName>
        <fullName evidence="4">Lipoprotein</fullName>
    </recommendedName>
</protein>
<evidence type="ECO:0000313" key="2">
    <source>
        <dbReference type="EMBL" id="WAS98347.1"/>
    </source>
</evidence>
<feature type="region of interest" description="Disordered" evidence="1">
    <location>
        <begin position="18"/>
        <end position="88"/>
    </location>
</feature>
<dbReference type="EMBL" id="CP114040">
    <property type="protein sequence ID" value="WAS98347.1"/>
    <property type="molecule type" value="Genomic_DNA"/>
</dbReference>
<organism evidence="2 3">
    <name type="scientific">Nannocystis punicea</name>
    <dbReference type="NCBI Taxonomy" id="2995304"/>
    <lineage>
        <taxon>Bacteria</taxon>
        <taxon>Pseudomonadati</taxon>
        <taxon>Myxococcota</taxon>
        <taxon>Polyangia</taxon>
        <taxon>Nannocystales</taxon>
        <taxon>Nannocystaceae</taxon>
        <taxon>Nannocystis</taxon>
    </lineage>
</organism>
<evidence type="ECO:0000256" key="1">
    <source>
        <dbReference type="SAM" id="MobiDB-lite"/>
    </source>
</evidence>
<reference evidence="2" key="1">
    <citation type="submission" date="2022-11" db="EMBL/GenBank/DDBJ databases">
        <title>Minimal conservation of predation-associated metabolite biosynthetic gene clusters underscores biosynthetic potential of Myxococcota including descriptions for ten novel species: Archangium lansinium sp. nov., Myxococcus landrumus sp. nov., Nannocystis bai.</title>
        <authorList>
            <person name="Ahearne A."/>
            <person name="Stevens C."/>
            <person name="Dowd S."/>
        </authorList>
    </citation>
    <scope>NUCLEOTIDE SEQUENCE</scope>
    <source>
        <strain evidence="2">Fl3</strain>
    </source>
</reference>